<dbReference type="PANTHER" id="PTHR46268:SF6">
    <property type="entry name" value="UNIVERSAL STRESS PROTEIN UP12"/>
    <property type="match status" value="1"/>
</dbReference>
<dbReference type="SUPFAM" id="SSF52402">
    <property type="entry name" value="Adenine nucleotide alpha hydrolases-like"/>
    <property type="match status" value="1"/>
</dbReference>
<dbReference type="Pfam" id="PF00582">
    <property type="entry name" value="Usp"/>
    <property type="match status" value="1"/>
</dbReference>
<dbReference type="PANTHER" id="PTHR46268">
    <property type="entry name" value="STRESS RESPONSE PROTEIN NHAX"/>
    <property type="match status" value="1"/>
</dbReference>
<comment type="subcellular location">
    <subcellularLocation>
        <location evidence="2">Cytoplasm</location>
    </subcellularLocation>
</comment>
<dbReference type="Gene3D" id="3.40.50.620">
    <property type="entry name" value="HUPs"/>
    <property type="match status" value="1"/>
</dbReference>
<dbReference type="InterPro" id="IPR006016">
    <property type="entry name" value="UspA"/>
</dbReference>
<evidence type="ECO:0000313" key="4">
    <source>
        <dbReference type="EMBL" id="GAK47273.1"/>
    </source>
</evidence>
<evidence type="ECO:0000256" key="1">
    <source>
        <dbReference type="ARBA" id="ARBA00008791"/>
    </source>
</evidence>
<evidence type="ECO:0000259" key="3">
    <source>
        <dbReference type="Pfam" id="PF00582"/>
    </source>
</evidence>
<dbReference type="eggNOG" id="COG0589">
    <property type="taxonomic scope" value="Bacteria"/>
</dbReference>
<dbReference type="OrthoDB" id="9789668at2"/>
<dbReference type="InterPro" id="IPR014729">
    <property type="entry name" value="Rossmann-like_a/b/a_fold"/>
</dbReference>
<keyword evidence="5" id="KW-1185">Reference proteome</keyword>
<dbReference type="AlphaFoldDB" id="A0A081BGV5"/>
<dbReference type="STRING" id="1291743.LOSG293_040190"/>
<keyword evidence="2" id="KW-0963">Cytoplasm</keyword>
<comment type="similarity">
    <text evidence="1 2">Belongs to the universal stress protein A family.</text>
</comment>
<dbReference type="GO" id="GO:0005737">
    <property type="term" value="C:cytoplasm"/>
    <property type="evidence" value="ECO:0007669"/>
    <property type="project" value="UniProtKB-SubCell"/>
</dbReference>
<comment type="caution">
    <text evidence="4">The sequence shown here is derived from an EMBL/GenBank/DDBJ whole genome shotgun (WGS) entry which is preliminary data.</text>
</comment>
<organism evidence="4 5">
    <name type="scientific">Secundilactobacillus oryzae JCM 18671</name>
    <dbReference type="NCBI Taxonomy" id="1291743"/>
    <lineage>
        <taxon>Bacteria</taxon>
        <taxon>Bacillati</taxon>
        <taxon>Bacillota</taxon>
        <taxon>Bacilli</taxon>
        <taxon>Lactobacillales</taxon>
        <taxon>Lactobacillaceae</taxon>
        <taxon>Secundilactobacillus</taxon>
    </lineage>
</organism>
<dbReference type="RefSeq" id="WP_034526340.1">
    <property type="nucleotide sequence ID" value="NZ_BBAZ01000004.1"/>
</dbReference>
<dbReference type="InterPro" id="IPR006015">
    <property type="entry name" value="Universal_stress_UspA"/>
</dbReference>
<dbReference type="PRINTS" id="PR01438">
    <property type="entry name" value="UNVRSLSTRESS"/>
</dbReference>
<dbReference type="PIRSF" id="PIRSF006276">
    <property type="entry name" value="UspA"/>
    <property type="match status" value="1"/>
</dbReference>
<dbReference type="Proteomes" id="UP000028700">
    <property type="component" value="Unassembled WGS sequence"/>
</dbReference>
<feature type="domain" description="UspA" evidence="3">
    <location>
        <begin position="5"/>
        <end position="146"/>
    </location>
</feature>
<evidence type="ECO:0000313" key="5">
    <source>
        <dbReference type="Proteomes" id="UP000028700"/>
    </source>
</evidence>
<name>A0A081BGV5_9LACO</name>
<gene>
    <name evidence="4" type="primary">uspA</name>
    <name evidence="4" type="ORF">LOSG293_040190</name>
</gene>
<proteinExistence type="inferred from homology"/>
<dbReference type="EMBL" id="BBJM01000004">
    <property type="protein sequence ID" value="GAK47273.1"/>
    <property type="molecule type" value="Genomic_DNA"/>
</dbReference>
<evidence type="ECO:0000256" key="2">
    <source>
        <dbReference type="PIRNR" id="PIRNR006276"/>
    </source>
</evidence>
<sequence>MLQNYEHILVPLDGSQQAELALRKAVEVAKRNNATLELLSVVDVNQYGSFGNVTEGNLINSLVNDSKGYLNDLVDQIKKNHGFEKMNIHVRFGNPKSVIARDFPEDYPIDLIVIGATGMRAVNRFITGSVTAFVVRNAKMDVVVARTDMNNDLLKKSK</sequence>
<protein>
    <recommendedName>
        <fullName evidence="2">Universal stress protein</fullName>
    </recommendedName>
</protein>
<dbReference type="CDD" id="cd00293">
    <property type="entry name" value="USP-like"/>
    <property type="match status" value="1"/>
</dbReference>
<accession>A0A081BGV5</accession>
<reference evidence="4" key="1">
    <citation type="journal article" date="2014" name="Genome Announc.">
        <title>Draft Genome Sequence of Lactobacillus oryzae Strain SG293T.</title>
        <authorList>
            <person name="Tanizawa Y."/>
            <person name="Fujisawa T."/>
            <person name="Mochizuki T."/>
            <person name="Kaminuma E."/>
            <person name="Nakamura Y."/>
            <person name="Tohno M."/>
        </authorList>
    </citation>
    <scope>NUCLEOTIDE SEQUENCE [LARGE SCALE GENOMIC DNA]</scope>
    <source>
        <strain evidence="4">SG293</strain>
    </source>
</reference>